<dbReference type="InterPro" id="IPR036388">
    <property type="entry name" value="WH-like_DNA-bd_sf"/>
</dbReference>
<keyword evidence="2" id="KW-0805">Transcription regulation</keyword>
<evidence type="ECO:0000313" key="7">
    <source>
        <dbReference type="Proteomes" id="UP001553161"/>
    </source>
</evidence>
<evidence type="ECO:0000313" key="6">
    <source>
        <dbReference type="EMBL" id="MEV8468955.1"/>
    </source>
</evidence>
<dbReference type="Proteomes" id="UP001553161">
    <property type="component" value="Unassembled WGS sequence"/>
</dbReference>
<dbReference type="PANTHER" id="PTHR30126:SF98">
    <property type="entry name" value="HTH-TYPE TRANSCRIPTIONAL ACTIVATOR BAUR"/>
    <property type="match status" value="1"/>
</dbReference>
<organism evidence="6 7">
    <name type="scientific">Meridianimarinicoccus marinus</name>
    <dbReference type="NCBI Taxonomy" id="3231483"/>
    <lineage>
        <taxon>Bacteria</taxon>
        <taxon>Pseudomonadati</taxon>
        <taxon>Pseudomonadota</taxon>
        <taxon>Alphaproteobacteria</taxon>
        <taxon>Rhodobacterales</taxon>
        <taxon>Paracoccaceae</taxon>
        <taxon>Meridianimarinicoccus</taxon>
    </lineage>
</organism>
<accession>A0ABV3LBL5</accession>
<dbReference type="Pfam" id="PF03466">
    <property type="entry name" value="LysR_substrate"/>
    <property type="match status" value="1"/>
</dbReference>
<reference evidence="6 7" key="1">
    <citation type="submission" date="2024-07" db="EMBL/GenBank/DDBJ databases">
        <authorList>
            <person name="Kang M."/>
        </authorList>
    </citation>
    <scope>NUCLEOTIDE SEQUENCE [LARGE SCALE GENOMIC DNA]</scope>
    <source>
        <strain evidence="6 7">DFM31</strain>
    </source>
</reference>
<name>A0ABV3LBL5_9RHOB</name>
<keyword evidence="3" id="KW-0238">DNA-binding</keyword>
<protein>
    <submittedName>
        <fullName evidence="6">LysR family transcriptional regulator</fullName>
    </submittedName>
</protein>
<dbReference type="InterPro" id="IPR000847">
    <property type="entry name" value="LysR_HTH_N"/>
</dbReference>
<gene>
    <name evidence="6" type="ORF">AB0T83_19605</name>
</gene>
<evidence type="ECO:0000256" key="3">
    <source>
        <dbReference type="ARBA" id="ARBA00023125"/>
    </source>
</evidence>
<dbReference type="RefSeq" id="WP_366194909.1">
    <property type="nucleotide sequence ID" value="NZ_JBFBVU010000055.1"/>
</dbReference>
<evidence type="ECO:0000256" key="2">
    <source>
        <dbReference type="ARBA" id="ARBA00023015"/>
    </source>
</evidence>
<dbReference type="PROSITE" id="PS50931">
    <property type="entry name" value="HTH_LYSR"/>
    <property type="match status" value="1"/>
</dbReference>
<dbReference type="CDD" id="cd05466">
    <property type="entry name" value="PBP2_LTTR_substrate"/>
    <property type="match status" value="1"/>
</dbReference>
<evidence type="ECO:0000256" key="1">
    <source>
        <dbReference type="ARBA" id="ARBA00009437"/>
    </source>
</evidence>
<dbReference type="InterPro" id="IPR005119">
    <property type="entry name" value="LysR_subst-bd"/>
</dbReference>
<evidence type="ECO:0000256" key="4">
    <source>
        <dbReference type="ARBA" id="ARBA00023163"/>
    </source>
</evidence>
<dbReference type="Gene3D" id="3.40.190.290">
    <property type="match status" value="1"/>
</dbReference>
<dbReference type="EMBL" id="JBFBVU010000055">
    <property type="protein sequence ID" value="MEV8468955.1"/>
    <property type="molecule type" value="Genomic_DNA"/>
</dbReference>
<dbReference type="PANTHER" id="PTHR30126">
    <property type="entry name" value="HTH-TYPE TRANSCRIPTIONAL REGULATOR"/>
    <property type="match status" value="1"/>
</dbReference>
<dbReference type="Pfam" id="PF00126">
    <property type="entry name" value="HTH_1"/>
    <property type="match status" value="1"/>
</dbReference>
<proteinExistence type="inferred from homology"/>
<evidence type="ECO:0000259" key="5">
    <source>
        <dbReference type="PROSITE" id="PS50931"/>
    </source>
</evidence>
<comment type="caution">
    <text evidence="6">The sequence shown here is derived from an EMBL/GenBank/DDBJ whole genome shotgun (WGS) entry which is preliminary data.</text>
</comment>
<dbReference type="Gene3D" id="1.10.10.10">
    <property type="entry name" value="Winged helix-like DNA-binding domain superfamily/Winged helix DNA-binding domain"/>
    <property type="match status" value="1"/>
</dbReference>
<sequence>MPTPTPSLVTRIGEADLKLLRVFRTVVESGGLSAAENQLNIGRSTISKYLADLELRLDLKLCHRGPSGFALTEEGATVLEAADRLLAAVMDFRIEVNEIKQNLVGVVRVALFDQCGSNPEARLSSAIRSFNQSAPAVNIDLSLEPPNQIESKVVSGQLDIGIIADYQRSGSLKYHPLYGENMYLYCGRGHEFFDCPQSELELANVRSVNYAGIGVTSPNLHASQKLMLKRAATVQSEHALAILILSGCYIGFLPDHLARDFEKQGRLKAVRPDEFHYRTTFSAAIRRSPETHRIAKLFLDALVNEHT</sequence>
<dbReference type="SUPFAM" id="SSF46785">
    <property type="entry name" value="Winged helix' DNA-binding domain"/>
    <property type="match status" value="1"/>
</dbReference>
<comment type="similarity">
    <text evidence="1">Belongs to the LysR transcriptional regulatory family.</text>
</comment>
<keyword evidence="7" id="KW-1185">Reference proteome</keyword>
<dbReference type="SUPFAM" id="SSF53850">
    <property type="entry name" value="Periplasmic binding protein-like II"/>
    <property type="match status" value="1"/>
</dbReference>
<feature type="domain" description="HTH lysR-type" evidence="5">
    <location>
        <begin position="16"/>
        <end position="72"/>
    </location>
</feature>
<dbReference type="InterPro" id="IPR036390">
    <property type="entry name" value="WH_DNA-bd_sf"/>
</dbReference>
<keyword evidence="4" id="KW-0804">Transcription</keyword>